<dbReference type="NCBIfam" id="TIGR00669">
    <property type="entry name" value="asnA"/>
    <property type="match status" value="1"/>
</dbReference>
<evidence type="ECO:0000313" key="12">
    <source>
        <dbReference type="Proteomes" id="UP000260793"/>
    </source>
</evidence>
<dbReference type="Gene3D" id="3.30.930.10">
    <property type="entry name" value="Bira Bifunctional Protein, Domain 2"/>
    <property type="match status" value="1"/>
</dbReference>
<dbReference type="AlphaFoldDB" id="A0A3E4LJS1"/>
<comment type="subcellular location">
    <subcellularLocation>
        <location evidence="7">Cytoplasm</location>
    </subcellularLocation>
</comment>
<evidence type="ECO:0000256" key="3">
    <source>
        <dbReference type="ARBA" id="ARBA00022605"/>
    </source>
</evidence>
<dbReference type="InterPro" id="IPR004618">
    <property type="entry name" value="AsnA"/>
</dbReference>
<keyword evidence="2 7" id="KW-0436">Ligase</keyword>
<evidence type="ECO:0000256" key="4">
    <source>
        <dbReference type="ARBA" id="ARBA00022741"/>
    </source>
</evidence>
<dbReference type="PANTHER" id="PTHR30073:SF5">
    <property type="entry name" value="ASPARTATE--AMMONIA LIGASE"/>
    <property type="match status" value="1"/>
</dbReference>
<dbReference type="GO" id="GO:0005524">
    <property type="term" value="F:ATP binding"/>
    <property type="evidence" value="ECO:0007669"/>
    <property type="project" value="UniProtKB-UniRule"/>
</dbReference>
<sequence>MEQLKIPEGYTSPLTIRETEVAIKEVKDHFERALAKNLHLTRVSAPLFVRPESGLNDNLNGVERPVSFGIKEQNDAAAEIVHSLAKWKRYALKHYGFHSGEGLYTDMSAIRRDEDTDNIHSLYVDQWDWEKVISKEERNMETLEYTVRKVYVALKDTEDYISRRYNYIEPLLPDDIFFITSQELEDLYPDLSTKERETKIAKEKGAVFISKIGGLLASGEKHDGRAPDYDDWELNGDIIVYYPVLDMGLELSSMGIRVDEVSLKNQLKEARCEERAELPFQKALLNGELPYTVGGGIGQSRICMYYLRKAHIGEVQSSLWPDDVAEKAAAGGIQLL</sequence>
<proteinExistence type="inferred from homology"/>
<name>A0A3E4LJS1_9FIRM</name>
<keyword evidence="4 7" id="KW-0547">Nucleotide-binding</keyword>
<dbReference type="Pfam" id="PF03590">
    <property type="entry name" value="AsnA"/>
    <property type="match status" value="1"/>
</dbReference>
<dbReference type="UniPathway" id="UPA00134">
    <property type="reaction ID" value="UER00194"/>
</dbReference>
<dbReference type="PIRSF" id="PIRSF001555">
    <property type="entry name" value="Asp_ammon_ligase"/>
    <property type="match status" value="1"/>
</dbReference>
<evidence type="ECO:0000256" key="7">
    <source>
        <dbReference type="HAMAP-Rule" id="MF_00555"/>
    </source>
</evidence>
<dbReference type="RefSeq" id="WP_005610508.1">
    <property type="nucleotide sequence ID" value="NZ_CABKOA010000024.1"/>
</dbReference>
<evidence type="ECO:0000313" key="13">
    <source>
        <dbReference type="Proteomes" id="UP000285832"/>
    </source>
</evidence>
<evidence type="ECO:0000256" key="1">
    <source>
        <dbReference type="ARBA" id="ARBA00022490"/>
    </source>
</evidence>
<dbReference type="Proteomes" id="UP000285832">
    <property type="component" value="Unassembled WGS sequence"/>
</dbReference>
<dbReference type="GO" id="GO:0070981">
    <property type="term" value="P:L-asparagine biosynthetic process"/>
    <property type="evidence" value="ECO:0007669"/>
    <property type="project" value="UniProtKB-UniRule"/>
</dbReference>
<comment type="pathway">
    <text evidence="7">Amino-acid biosynthesis; L-asparagine biosynthesis; L-asparagine from L-aspartate (ammonia route): step 1/1.</text>
</comment>
<accession>A0A3E4LJS1</accession>
<dbReference type="GeneID" id="77333528"/>
<dbReference type="HAMAP" id="MF_00555">
    <property type="entry name" value="AsnA"/>
    <property type="match status" value="1"/>
</dbReference>
<dbReference type="EMBL" id="QRMI01000022">
    <property type="protein sequence ID" value="RHJ60478.1"/>
    <property type="molecule type" value="Genomic_DNA"/>
</dbReference>
<keyword evidence="5 7" id="KW-0067">ATP-binding</keyword>
<evidence type="ECO:0000256" key="6">
    <source>
        <dbReference type="ARBA" id="ARBA00022888"/>
    </source>
</evidence>
<keyword evidence="6 7" id="KW-0061">Asparagine biosynthesis</keyword>
<dbReference type="GO" id="GO:0005829">
    <property type="term" value="C:cytosol"/>
    <property type="evidence" value="ECO:0007669"/>
    <property type="project" value="TreeGrafter"/>
</dbReference>
<evidence type="ECO:0000313" key="10">
    <source>
        <dbReference type="EMBL" id="RGK37658.1"/>
    </source>
</evidence>
<comment type="similarity">
    <text evidence="7">Belongs to the class-II aminoacyl-tRNA synthetase family. AsnA subfamily.</text>
</comment>
<dbReference type="InterPro" id="IPR045864">
    <property type="entry name" value="aa-tRNA-synth_II/BPL/LPL"/>
</dbReference>
<dbReference type="GO" id="GO:0140096">
    <property type="term" value="F:catalytic activity, acting on a protein"/>
    <property type="evidence" value="ECO:0007669"/>
    <property type="project" value="UniProtKB-ARBA"/>
</dbReference>
<dbReference type="SUPFAM" id="SSF55681">
    <property type="entry name" value="Class II aaRS and biotin synthetases"/>
    <property type="match status" value="1"/>
</dbReference>
<dbReference type="EMBL" id="QSQN01000035">
    <property type="protein sequence ID" value="RGK37658.1"/>
    <property type="molecule type" value="Genomic_DNA"/>
</dbReference>
<dbReference type="InterPro" id="IPR006195">
    <property type="entry name" value="aa-tRNA-synth_II"/>
</dbReference>
<dbReference type="PANTHER" id="PTHR30073">
    <property type="entry name" value="ASPARTATE--AMMONIA LIGASE"/>
    <property type="match status" value="1"/>
</dbReference>
<dbReference type="CDD" id="cd00645">
    <property type="entry name" value="AsnA"/>
    <property type="match status" value="1"/>
</dbReference>
<evidence type="ECO:0000256" key="5">
    <source>
        <dbReference type="ARBA" id="ARBA00022840"/>
    </source>
</evidence>
<dbReference type="GO" id="GO:0004071">
    <property type="term" value="F:aspartate-ammonia ligase activity"/>
    <property type="evidence" value="ECO:0007669"/>
    <property type="project" value="UniProtKB-UniRule"/>
</dbReference>
<protein>
    <recommendedName>
        <fullName evidence="7 8">Aspartate--ammonia ligase</fullName>
        <ecNumber evidence="7 8">6.3.1.1</ecNumber>
    </recommendedName>
    <alternativeName>
        <fullName evidence="7">Asparagine synthetase A</fullName>
    </alternativeName>
</protein>
<evidence type="ECO:0000313" key="11">
    <source>
        <dbReference type="EMBL" id="RHJ60478.1"/>
    </source>
</evidence>
<evidence type="ECO:0000259" key="9">
    <source>
        <dbReference type="PROSITE" id="PS50862"/>
    </source>
</evidence>
<evidence type="ECO:0000256" key="2">
    <source>
        <dbReference type="ARBA" id="ARBA00022598"/>
    </source>
</evidence>
<keyword evidence="3 7" id="KW-0028">Amino-acid biosynthesis</keyword>
<gene>
    <name evidence="7" type="primary">asnA</name>
    <name evidence="11" type="ORF">DW116_09290</name>
    <name evidence="10" type="ORF">DXD17_11780</name>
</gene>
<organism evidence="10 12">
    <name type="scientific">[Ruminococcus] lactaris</name>
    <dbReference type="NCBI Taxonomy" id="46228"/>
    <lineage>
        <taxon>Bacteria</taxon>
        <taxon>Bacillati</taxon>
        <taxon>Bacillota</taxon>
        <taxon>Clostridia</taxon>
        <taxon>Lachnospirales</taxon>
        <taxon>Lachnospiraceae</taxon>
        <taxon>Mediterraneibacter</taxon>
    </lineage>
</organism>
<dbReference type="PROSITE" id="PS50862">
    <property type="entry name" value="AA_TRNA_LIGASE_II"/>
    <property type="match status" value="1"/>
</dbReference>
<dbReference type="GO" id="GO:0016740">
    <property type="term" value="F:transferase activity"/>
    <property type="evidence" value="ECO:0007669"/>
    <property type="project" value="UniProtKB-ARBA"/>
</dbReference>
<reference evidence="12 13" key="1">
    <citation type="submission" date="2018-08" db="EMBL/GenBank/DDBJ databases">
        <title>A genome reference for cultivated species of the human gut microbiota.</title>
        <authorList>
            <person name="Zou Y."/>
            <person name="Xue W."/>
            <person name="Luo G."/>
        </authorList>
    </citation>
    <scope>NUCLEOTIDE SEQUENCE [LARGE SCALE GENOMIC DNA]</scope>
    <source>
        <strain evidence="11 13">AM09-9</strain>
        <strain evidence="10 12">TF11-7</strain>
    </source>
</reference>
<comment type="catalytic activity">
    <reaction evidence="7">
        <text>L-aspartate + NH4(+) + ATP = L-asparagine + AMP + diphosphate + H(+)</text>
        <dbReference type="Rhea" id="RHEA:11372"/>
        <dbReference type="ChEBI" id="CHEBI:15378"/>
        <dbReference type="ChEBI" id="CHEBI:28938"/>
        <dbReference type="ChEBI" id="CHEBI:29991"/>
        <dbReference type="ChEBI" id="CHEBI:30616"/>
        <dbReference type="ChEBI" id="CHEBI:33019"/>
        <dbReference type="ChEBI" id="CHEBI:58048"/>
        <dbReference type="ChEBI" id="CHEBI:456215"/>
        <dbReference type="EC" id="6.3.1.1"/>
    </reaction>
</comment>
<feature type="domain" description="Aminoacyl-transfer RNA synthetases class-II family profile" evidence="9">
    <location>
        <begin position="112"/>
        <end position="321"/>
    </location>
</feature>
<dbReference type="Proteomes" id="UP000260793">
    <property type="component" value="Unassembled WGS sequence"/>
</dbReference>
<comment type="caution">
    <text evidence="10">The sequence shown here is derived from an EMBL/GenBank/DDBJ whole genome shotgun (WGS) entry which is preliminary data.</text>
</comment>
<dbReference type="EC" id="6.3.1.1" evidence="7 8"/>
<evidence type="ECO:0000256" key="8">
    <source>
        <dbReference type="NCBIfam" id="TIGR00669"/>
    </source>
</evidence>
<keyword evidence="1 7" id="KW-0963">Cytoplasm</keyword>